<name>A0A371DQ36_9APHY</name>
<evidence type="ECO:0000256" key="2">
    <source>
        <dbReference type="ARBA" id="ARBA00022448"/>
    </source>
</evidence>
<feature type="transmembrane region" description="Helical" evidence="6">
    <location>
        <begin position="293"/>
        <end position="314"/>
    </location>
</feature>
<protein>
    <submittedName>
        <fullName evidence="8">MFS general substrate transporter</fullName>
    </submittedName>
</protein>
<feature type="domain" description="Major facilitator superfamily (MFS) profile" evidence="7">
    <location>
        <begin position="54"/>
        <end position="499"/>
    </location>
</feature>
<dbReference type="PROSITE" id="PS50850">
    <property type="entry name" value="MFS"/>
    <property type="match status" value="1"/>
</dbReference>
<dbReference type="OrthoDB" id="440553at2759"/>
<feature type="transmembrane region" description="Helical" evidence="6">
    <location>
        <begin position="183"/>
        <end position="203"/>
    </location>
</feature>
<evidence type="ECO:0000256" key="6">
    <source>
        <dbReference type="SAM" id="Phobius"/>
    </source>
</evidence>
<dbReference type="EMBL" id="KZ857384">
    <property type="protein sequence ID" value="RDX54657.1"/>
    <property type="molecule type" value="Genomic_DNA"/>
</dbReference>
<dbReference type="Gene3D" id="1.20.1250.20">
    <property type="entry name" value="MFS general substrate transporter like domains"/>
    <property type="match status" value="1"/>
</dbReference>
<sequence>MASPETPVLEAKDEAEAFIVQPQSPNPSVEYAEVEAAVQGQKCRDSQQWSMWYKRYLSVLVSVVLFITVTLISEALSFFANDLAEEFKLNATLVNLTITNFSICFCLGPLLWCPLSEHYGRRPVYLLCFNGFTVSQVCAAVSQNAASLVIFRSLSGFFGSACLPLAVAVLFDIWEVEISEREIGSCILNMIAPSSGVLFGAFLAQKGFGWRETSWLLAIITGLCTVLVILTLRETRRPNLAKFDEPADGTPNSKEASGSEQHAYYTLGSYTIPKASLWRVIAKPYALLWREPVLIISAVYLAMIGASTTIFLRVSAVALLDYTPAIQLIGGIAILIGNTVGIVIHNHIIYPRFYLPKVRAVAPDCVQPEVRLTVAAWAAPLFAACFIWFGWTLSPRISVAVPLIANPLLGMSAQLLMQVMFNYIIDVYEDTVATAVAWCTVLMYALITVFTVCSPQVFGTLSVCWIMTLVGGVAVALVPVPILLTRYGPFLRARSGRIR</sequence>
<feature type="transmembrane region" description="Helical" evidence="6">
    <location>
        <begin position="56"/>
        <end position="80"/>
    </location>
</feature>
<feature type="transmembrane region" description="Helical" evidence="6">
    <location>
        <begin position="326"/>
        <end position="349"/>
    </location>
</feature>
<evidence type="ECO:0000256" key="1">
    <source>
        <dbReference type="ARBA" id="ARBA00004141"/>
    </source>
</evidence>
<dbReference type="SUPFAM" id="SSF103473">
    <property type="entry name" value="MFS general substrate transporter"/>
    <property type="match status" value="1"/>
</dbReference>
<dbReference type="GO" id="GO:0005886">
    <property type="term" value="C:plasma membrane"/>
    <property type="evidence" value="ECO:0007669"/>
    <property type="project" value="TreeGrafter"/>
</dbReference>
<keyword evidence="4 6" id="KW-1133">Transmembrane helix</keyword>
<dbReference type="PANTHER" id="PTHR23502:SF132">
    <property type="entry name" value="POLYAMINE TRANSPORTER 2-RELATED"/>
    <property type="match status" value="1"/>
</dbReference>
<feature type="transmembrane region" description="Helical" evidence="6">
    <location>
        <begin position="92"/>
        <end position="112"/>
    </location>
</feature>
<evidence type="ECO:0000256" key="4">
    <source>
        <dbReference type="ARBA" id="ARBA00022989"/>
    </source>
</evidence>
<keyword evidence="2" id="KW-0813">Transport</keyword>
<dbReference type="AlphaFoldDB" id="A0A371DQ36"/>
<dbReference type="PANTHER" id="PTHR23502">
    <property type="entry name" value="MAJOR FACILITATOR SUPERFAMILY"/>
    <property type="match status" value="1"/>
</dbReference>
<feature type="transmembrane region" description="Helical" evidence="6">
    <location>
        <begin position="124"/>
        <end position="143"/>
    </location>
</feature>
<evidence type="ECO:0000313" key="9">
    <source>
        <dbReference type="Proteomes" id="UP000256964"/>
    </source>
</evidence>
<feature type="transmembrane region" description="Helical" evidence="6">
    <location>
        <begin position="149"/>
        <end position="171"/>
    </location>
</feature>
<feature type="transmembrane region" description="Helical" evidence="6">
    <location>
        <begin position="370"/>
        <end position="391"/>
    </location>
</feature>
<dbReference type="InterPro" id="IPR020846">
    <property type="entry name" value="MFS_dom"/>
</dbReference>
<dbReference type="STRING" id="139420.A0A371DQ36"/>
<dbReference type="Pfam" id="PF07690">
    <property type="entry name" value="MFS_1"/>
    <property type="match status" value="1"/>
</dbReference>
<dbReference type="Proteomes" id="UP000256964">
    <property type="component" value="Unassembled WGS sequence"/>
</dbReference>
<reference evidence="8 9" key="1">
    <citation type="journal article" date="2018" name="Biotechnol. Biofuels">
        <title>Integrative visual omics of the white-rot fungus Polyporus brumalis exposes the biotechnological potential of its oxidative enzymes for delignifying raw plant biomass.</title>
        <authorList>
            <person name="Miyauchi S."/>
            <person name="Rancon A."/>
            <person name="Drula E."/>
            <person name="Hage H."/>
            <person name="Chaduli D."/>
            <person name="Favel A."/>
            <person name="Grisel S."/>
            <person name="Henrissat B."/>
            <person name="Herpoel-Gimbert I."/>
            <person name="Ruiz-Duenas F.J."/>
            <person name="Chevret D."/>
            <person name="Hainaut M."/>
            <person name="Lin J."/>
            <person name="Wang M."/>
            <person name="Pangilinan J."/>
            <person name="Lipzen A."/>
            <person name="Lesage-Meessen L."/>
            <person name="Navarro D."/>
            <person name="Riley R."/>
            <person name="Grigoriev I.V."/>
            <person name="Zhou S."/>
            <person name="Raouche S."/>
            <person name="Rosso M.N."/>
        </authorList>
    </citation>
    <scope>NUCLEOTIDE SEQUENCE [LARGE SCALE GENOMIC DNA]</scope>
    <source>
        <strain evidence="8 9">BRFM 1820</strain>
    </source>
</reference>
<dbReference type="GO" id="GO:0022857">
    <property type="term" value="F:transmembrane transporter activity"/>
    <property type="evidence" value="ECO:0007669"/>
    <property type="project" value="InterPro"/>
</dbReference>
<evidence type="ECO:0000256" key="3">
    <source>
        <dbReference type="ARBA" id="ARBA00022692"/>
    </source>
</evidence>
<keyword evidence="5 6" id="KW-0472">Membrane</keyword>
<keyword evidence="3 6" id="KW-0812">Transmembrane</keyword>
<accession>A0A371DQ36</accession>
<gene>
    <name evidence="8" type="ORF">OH76DRAFT_1478921</name>
</gene>
<keyword evidence="9" id="KW-1185">Reference proteome</keyword>
<organism evidence="8 9">
    <name type="scientific">Lentinus brumalis</name>
    <dbReference type="NCBI Taxonomy" id="2498619"/>
    <lineage>
        <taxon>Eukaryota</taxon>
        <taxon>Fungi</taxon>
        <taxon>Dikarya</taxon>
        <taxon>Basidiomycota</taxon>
        <taxon>Agaricomycotina</taxon>
        <taxon>Agaricomycetes</taxon>
        <taxon>Polyporales</taxon>
        <taxon>Polyporaceae</taxon>
        <taxon>Lentinus</taxon>
    </lineage>
</organism>
<proteinExistence type="predicted"/>
<evidence type="ECO:0000313" key="8">
    <source>
        <dbReference type="EMBL" id="RDX54657.1"/>
    </source>
</evidence>
<feature type="transmembrane region" description="Helical" evidence="6">
    <location>
        <begin position="215"/>
        <end position="232"/>
    </location>
</feature>
<dbReference type="InterPro" id="IPR036259">
    <property type="entry name" value="MFS_trans_sf"/>
</dbReference>
<evidence type="ECO:0000259" key="7">
    <source>
        <dbReference type="PROSITE" id="PS50850"/>
    </source>
</evidence>
<feature type="transmembrane region" description="Helical" evidence="6">
    <location>
        <begin position="458"/>
        <end position="484"/>
    </location>
</feature>
<evidence type="ECO:0000256" key="5">
    <source>
        <dbReference type="ARBA" id="ARBA00023136"/>
    </source>
</evidence>
<feature type="transmembrane region" description="Helical" evidence="6">
    <location>
        <begin position="403"/>
        <end position="425"/>
    </location>
</feature>
<dbReference type="InterPro" id="IPR011701">
    <property type="entry name" value="MFS"/>
</dbReference>
<comment type="subcellular location">
    <subcellularLocation>
        <location evidence="1">Membrane</location>
        <topology evidence="1">Multi-pass membrane protein</topology>
    </subcellularLocation>
</comment>
<feature type="transmembrane region" description="Helical" evidence="6">
    <location>
        <begin position="432"/>
        <end position="452"/>
    </location>
</feature>